<dbReference type="Gene3D" id="3.90.930.1">
    <property type="match status" value="1"/>
</dbReference>
<evidence type="ECO:0008006" key="4">
    <source>
        <dbReference type="Google" id="ProtNLM"/>
    </source>
</evidence>
<feature type="region of interest" description="Disordered" evidence="1">
    <location>
        <begin position="1"/>
        <end position="22"/>
    </location>
</feature>
<evidence type="ECO:0000313" key="3">
    <source>
        <dbReference type="Proteomes" id="UP000681341"/>
    </source>
</evidence>
<dbReference type="Pfam" id="PF07661">
    <property type="entry name" value="MORN_2"/>
    <property type="match status" value="2"/>
</dbReference>
<proteinExistence type="predicted"/>
<keyword evidence="3" id="KW-1185">Reference proteome</keyword>
<reference evidence="2 3" key="1">
    <citation type="submission" date="2021-03" db="EMBL/GenBank/DDBJ databases">
        <title>Glycomyces sp. nov., a novel actinomycete isolated from soil.</title>
        <authorList>
            <person name="Yang X."/>
            <person name="Xu X."/>
        </authorList>
    </citation>
    <scope>NUCLEOTIDE SEQUENCE [LARGE SCALE GENOMIC DNA]</scope>
    <source>
        <strain evidence="2 3">NEAU-S30</strain>
    </source>
</reference>
<evidence type="ECO:0000256" key="1">
    <source>
        <dbReference type="SAM" id="MobiDB-lite"/>
    </source>
</evidence>
<dbReference type="SUPFAM" id="SSF82185">
    <property type="entry name" value="Histone H3 K4-specific methyltransferase SET7/9 N-terminal domain"/>
    <property type="match status" value="1"/>
</dbReference>
<organism evidence="2 3">
    <name type="scientific">Glycomyces niveus</name>
    <dbReference type="NCBI Taxonomy" id="2820287"/>
    <lineage>
        <taxon>Bacteria</taxon>
        <taxon>Bacillati</taxon>
        <taxon>Actinomycetota</taxon>
        <taxon>Actinomycetes</taxon>
        <taxon>Glycomycetales</taxon>
        <taxon>Glycomycetaceae</taxon>
        <taxon>Glycomyces</taxon>
    </lineage>
</organism>
<dbReference type="PANTHER" id="PTHR33706">
    <property type="entry name" value="MORN VARIANT REPEAT PROTEIN"/>
    <property type="match status" value="1"/>
</dbReference>
<dbReference type="EMBL" id="JAGFNP010000003">
    <property type="protein sequence ID" value="MBO3732373.1"/>
    <property type="molecule type" value="Genomic_DNA"/>
</dbReference>
<accession>A0ABS3U0S9</accession>
<sequence>MGRPDAPRPEDAPNRLDDEGRKTGLWAEEDAHGGFVVGEYVAGQREGIWRHYADDGRLRSEGGYADGLLHGQWTWWRANGQLLQRGDFDHEKRHGLWERWTAEGSLIDSGRYEQDEKVGEWHYYHPDGTIKKTTVHKPRKQ</sequence>
<evidence type="ECO:0000313" key="2">
    <source>
        <dbReference type="EMBL" id="MBO3732373.1"/>
    </source>
</evidence>
<dbReference type="RefSeq" id="WP_208495195.1">
    <property type="nucleotide sequence ID" value="NZ_JAGFNP010000003.1"/>
</dbReference>
<name>A0ABS3U0S9_9ACTN</name>
<comment type="caution">
    <text evidence="2">The sequence shown here is derived from an EMBL/GenBank/DDBJ whole genome shotgun (WGS) entry which is preliminary data.</text>
</comment>
<protein>
    <recommendedName>
        <fullName evidence="4">Toxin-antitoxin system YwqK family antitoxin</fullName>
    </recommendedName>
</protein>
<dbReference type="PANTHER" id="PTHR33706:SF1">
    <property type="entry name" value="TPR REPEAT PROTEIN"/>
    <property type="match status" value="1"/>
</dbReference>
<dbReference type="InterPro" id="IPR011652">
    <property type="entry name" value="MORN_2"/>
</dbReference>
<gene>
    <name evidence="2" type="ORF">J5V16_06030</name>
</gene>
<dbReference type="Proteomes" id="UP000681341">
    <property type="component" value="Unassembled WGS sequence"/>
</dbReference>